<keyword evidence="1" id="KW-1133">Transmembrane helix</keyword>
<feature type="transmembrane region" description="Helical" evidence="1">
    <location>
        <begin position="7"/>
        <end position="26"/>
    </location>
</feature>
<name>A0A3B0U5H1_9ZZZZ</name>
<accession>A0A3B0U5H1</accession>
<keyword evidence="1" id="KW-0812">Transmembrane</keyword>
<gene>
    <name evidence="2" type="ORF">MNBD_ALPHA11-1579</name>
</gene>
<dbReference type="AlphaFoldDB" id="A0A3B0U5H1"/>
<dbReference type="EMBL" id="UOEQ01000232">
    <property type="protein sequence ID" value="VAW19689.1"/>
    <property type="molecule type" value="Genomic_DNA"/>
</dbReference>
<proteinExistence type="predicted"/>
<evidence type="ECO:0000313" key="2">
    <source>
        <dbReference type="EMBL" id="VAW19689.1"/>
    </source>
</evidence>
<evidence type="ECO:0008006" key="3">
    <source>
        <dbReference type="Google" id="ProtNLM"/>
    </source>
</evidence>
<organism evidence="2">
    <name type="scientific">hydrothermal vent metagenome</name>
    <dbReference type="NCBI Taxonomy" id="652676"/>
    <lineage>
        <taxon>unclassified sequences</taxon>
        <taxon>metagenomes</taxon>
        <taxon>ecological metagenomes</taxon>
    </lineage>
</organism>
<evidence type="ECO:0000256" key="1">
    <source>
        <dbReference type="SAM" id="Phobius"/>
    </source>
</evidence>
<protein>
    <recommendedName>
        <fullName evidence="3">BON domain-containing protein</fullName>
    </recommendedName>
</protein>
<feature type="non-terminal residue" evidence="2">
    <location>
        <position position="699"/>
    </location>
</feature>
<sequence>MGSVISKWVFPGIVTVIVGTFAALFFTQSSIEDDLTQKSMAAIAEIAGPNGGDWAQISFDARDGNISGLTTNENTAREIIQKVSAIPGVRSLSSDIEIAPTISPYPFSAVLNEGIISLSGGVPSAFVRDALLEQTGAKDVGLDLISGVPDGDWLAATTFAVSQLDGLESGQATLADLSLSVTGLAKSVDSYKQITSTLEADLPDGLTLATAAISPAMVENYTFYASKNNDGTIVSGFVPDEATRSKVAELTGASTQNLNLASGAPQNFIPSLNFGLELLGNTNIGEMAFVNSELTIKGTAASAEKFEMANSLASSTIPMGVELKVFSIDPQITSPYFWFVQKSDDGILSVNGNVPNQTTRAAIMRRAGENAVDRMQIAGGAPETFYADALAGISSLSNLDSGRSGFAGSTWYLTGQPGSEQAAMDAQSALLGARTNVEQWRVSIADAPPVPVVPYIWSADRFSNGTIFLNGNVPDEETKTAILQQAGTSVVDNMKISFGAPDNFLEDSLSAISALEELQVGRAGLSASSWFLFGQPEDDQAVENANDALAAASTPANEWRVEFADIPQPEVEPEPVQEEAEAVADFTFSAILEASGEVQLSGQVPNERLATYLGLISGATDVGDLAINEDAPDNFSTNSRAGIRALRRLNEGEFSYGSNIWSLSGQIASDELREKALAIIASLVDGDSWETDISLITSA</sequence>
<reference evidence="2" key="1">
    <citation type="submission" date="2018-06" db="EMBL/GenBank/DDBJ databases">
        <authorList>
            <person name="Zhirakovskaya E."/>
        </authorList>
    </citation>
    <scope>NUCLEOTIDE SEQUENCE</scope>
</reference>
<dbReference type="Gene3D" id="3.40.1520.20">
    <property type="match status" value="4"/>
</dbReference>
<keyword evidence="1" id="KW-0472">Membrane</keyword>